<evidence type="ECO:0000313" key="3">
    <source>
        <dbReference type="EMBL" id="SUP80086.1"/>
    </source>
</evidence>
<evidence type="ECO:0000259" key="2">
    <source>
        <dbReference type="Pfam" id="PF18153"/>
    </source>
</evidence>
<reference evidence="3 4" key="1">
    <citation type="submission" date="2018-06" db="EMBL/GenBank/DDBJ databases">
        <authorList>
            <consortium name="Pathogen Informatics"/>
            <person name="Doyle S."/>
        </authorList>
    </citation>
    <scope>NUCLEOTIDE SEQUENCE [LARGE SCALE GENOMIC DNA]</scope>
    <source>
        <strain evidence="3 4">NCTC8580</strain>
    </source>
</reference>
<dbReference type="RefSeq" id="WP_106442029.1">
    <property type="nucleotide sequence ID" value="NZ_NCLF01000190.1"/>
</dbReference>
<keyword evidence="1" id="KW-0812">Transmembrane</keyword>
<keyword evidence="1" id="KW-1133">Transmembrane helix</keyword>
<feature type="transmembrane region" description="Helical" evidence="1">
    <location>
        <begin position="7"/>
        <end position="30"/>
    </location>
</feature>
<evidence type="ECO:0000313" key="4">
    <source>
        <dbReference type="Proteomes" id="UP000255087"/>
    </source>
</evidence>
<protein>
    <recommendedName>
        <fullName evidence="2">CD-NTase-associated protein 15 domain-containing protein</fullName>
    </recommendedName>
</protein>
<organism evidence="3 4">
    <name type="scientific">Yersinia pseudotuberculosis</name>
    <dbReference type="NCBI Taxonomy" id="633"/>
    <lineage>
        <taxon>Bacteria</taxon>
        <taxon>Pseudomonadati</taxon>
        <taxon>Pseudomonadota</taxon>
        <taxon>Gammaproteobacteria</taxon>
        <taxon>Enterobacterales</taxon>
        <taxon>Yersiniaceae</taxon>
        <taxon>Yersinia</taxon>
    </lineage>
</organism>
<feature type="domain" description="CD-NTase-associated protein 15" evidence="2">
    <location>
        <begin position="77"/>
        <end position="192"/>
    </location>
</feature>
<dbReference type="Pfam" id="PF18153">
    <property type="entry name" value="Cap15_CD_rec"/>
    <property type="match status" value="1"/>
</dbReference>
<proteinExistence type="predicted"/>
<feature type="transmembrane region" description="Helical" evidence="1">
    <location>
        <begin position="42"/>
        <end position="62"/>
    </location>
</feature>
<name>A0A380Q2R2_YERPU</name>
<dbReference type="AlphaFoldDB" id="A0A380Q2R2"/>
<dbReference type="Proteomes" id="UP000255087">
    <property type="component" value="Unassembled WGS sequence"/>
</dbReference>
<sequence length="198" mass="22714">MINVIPIKTIIVSVSVLYATTVLLVSFFISSETTTFLSDLSLSWKLATVLNVFLWLCFSFGWRYVWSKFPCLNEYIFPDLNGQWEIKINWIKGEKHGLVEGSAWIKQSFINMSMEIITKDSESETLIVKPHKDPVSGRPMVYYIYKNTPKNITLENPGSYEGTALLKICLSDKHELNGNYYTNRATHGHYTLNLISKT</sequence>
<dbReference type="EMBL" id="UHJC01000001">
    <property type="protein sequence ID" value="SUP80086.1"/>
    <property type="molecule type" value="Genomic_DNA"/>
</dbReference>
<dbReference type="InterPro" id="IPR041208">
    <property type="entry name" value="Cap15"/>
</dbReference>
<accession>A0A380Q2R2</accession>
<keyword evidence="1" id="KW-0472">Membrane</keyword>
<gene>
    <name evidence="3" type="ORF">NCTC8580_00126</name>
</gene>
<evidence type="ECO:0000256" key="1">
    <source>
        <dbReference type="SAM" id="Phobius"/>
    </source>
</evidence>